<keyword evidence="4" id="KW-0963">Cytoplasm</keyword>
<dbReference type="OrthoDB" id="681218at2759"/>
<protein>
    <recommendedName>
        <fullName evidence="8">Inner centromere protein ARK-binding domain-containing protein</fullName>
    </recommendedName>
</protein>
<feature type="region of interest" description="Disordered" evidence="7">
    <location>
        <begin position="558"/>
        <end position="578"/>
    </location>
</feature>
<keyword evidence="10" id="KW-1185">Reference proteome</keyword>
<comment type="caution">
    <text evidence="9">The sequence shown here is derived from an EMBL/GenBank/DDBJ whole genome shotgun (WGS) entry which is preliminary data.</text>
</comment>
<dbReference type="GO" id="GO:0005819">
    <property type="term" value="C:spindle"/>
    <property type="evidence" value="ECO:0007669"/>
    <property type="project" value="UniProtKB-SubCell"/>
</dbReference>
<evidence type="ECO:0000313" key="9">
    <source>
        <dbReference type="EMBL" id="CAD6218828.1"/>
    </source>
</evidence>
<name>A0A811N705_9POAL</name>
<feature type="domain" description="Inner centromere protein ARK-binding" evidence="8">
    <location>
        <begin position="1526"/>
        <end position="1573"/>
    </location>
</feature>
<evidence type="ECO:0000256" key="6">
    <source>
        <dbReference type="ARBA" id="ARBA00023242"/>
    </source>
</evidence>
<feature type="region of interest" description="Disordered" evidence="7">
    <location>
        <begin position="372"/>
        <end position="407"/>
    </location>
</feature>
<feature type="compositionally biased region" description="Basic and acidic residues" evidence="7">
    <location>
        <begin position="1428"/>
        <end position="1462"/>
    </location>
</feature>
<dbReference type="Pfam" id="PF03941">
    <property type="entry name" value="INCENP_ARK-bind"/>
    <property type="match status" value="1"/>
</dbReference>
<dbReference type="InterPro" id="IPR005635">
    <property type="entry name" value="Inner_centromere_prot_ARK-bd"/>
</dbReference>
<dbReference type="EMBL" id="CAJGYO010000003">
    <property type="protein sequence ID" value="CAD6218828.1"/>
    <property type="molecule type" value="Genomic_DNA"/>
</dbReference>
<evidence type="ECO:0000256" key="5">
    <source>
        <dbReference type="ARBA" id="ARBA00023212"/>
    </source>
</evidence>
<feature type="region of interest" description="Disordered" evidence="7">
    <location>
        <begin position="142"/>
        <end position="209"/>
    </location>
</feature>
<dbReference type="InterPro" id="IPR050875">
    <property type="entry name" value="Troponin_I"/>
</dbReference>
<evidence type="ECO:0000256" key="2">
    <source>
        <dbReference type="ARBA" id="ARBA00004186"/>
    </source>
</evidence>
<feature type="compositionally biased region" description="Basic and acidic residues" evidence="7">
    <location>
        <begin position="1380"/>
        <end position="1421"/>
    </location>
</feature>
<feature type="region of interest" description="Disordered" evidence="7">
    <location>
        <begin position="731"/>
        <end position="797"/>
    </location>
</feature>
<feature type="region of interest" description="Disordered" evidence="7">
    <location>
        <begin position="1380"/>
        <end position="1462"/>
    </location>
</feature>
<comment type="similarity">
    <text evidence="3">Belongs to the INCENP family.</text>
</comment>
<dbReference type="PANTHER" id="PTHR13738">
    <property type="entry name" value="TROPONIN I"/>
    <property type="match status" value="1"/>
</dbReference>
<feature type="compositionally biased region" description="Polar residues" evidence="7">
    <location>
        <begin position="391"/>
        <end position="407"/>
    </location>
</feature>
<feature type="compositionally biased region" description="Low complexity" evidence="7">
    <location>
        <begin position="656"/>
        <end position="668"/>
    </location>
</feature>
<dbReference type="GO" id="GO:0005634">
    <property type="term" value="C:nucleus"/>
    <property type="evidence" value="ECO:0007669"/>
    <property type="project" value="UniProtKB-SubCell"/>
</dbReference>
<evidence type="ECO:0000256" key="3">
    <source>
        <dbReference type="ARBA" id="ARBA00010042"/>
    </source>
</evidence>
<feature type="compositionally biased region" description="Polar residues" evidence="7">
    <location>
        <begin position="178"/>
        <end position="193"/>
    </location>
</feature>
<evidence type="ECO:0000313" key="10">
    <source>
        <dbReference type="Proteomes" id="UP000604825"/>
    </source>
</evidence>
<evidence type="ECO:0000256" key="1">
    <source>
        <dbReference type="ARBA" id="ARBA00004123"/>
    </source>
</evidence>
<keyword evidence="6" id="KW-0539">Nucleus</keyword>
<feature type="compositionally biased region" description="Basic and acidic residues" evidence="7">
    <location>
        <begin position="148"/>
        <end position="161"/>
    </location>
</feature>
<feature type="compositionally biased region" description="Basic and acidic residues" evidence="7">
    <location>
        <begin position="1267"/>
        <end position="1284"/>
    </location>
</feature>
<comment type="subcellular location">
    <subcellularLocation>
        <location evidence="2">Cytoplasm</location>
        <location evidence="2">Cytoskeleton</location>
        <location evidence="2">Spindle</location>
    </subcellularLocation>
    <subcellularLocation>
        <location evidence="1">Nucleus</location>
    </subcellularLocation>
</comment>
<feature type="compositionally biased region" description="Basic residues" evidence="7">
    <location>
        <begin position="1292"/>
        <end position="1304"/>
    </location>
</feature>
<feature type="compositionally biased region" description="Polar residues" evidence="7">
    <location>
        <begin position="780"/>
        <end position="794"/>
    </location>
</feature>
<accession>A0A811N705</accession>
<dbReference type="PANTHER" id="PTHR13738:SF40">
    <property type="entry name" value="INNER CENTROMERE PROTEIN ARK-BINDING DOMAIN-CONTAINING PROTEIN"/>
    <property type="match status" value="1"/>
</dbReference>
<evidence type="ECO:0000259" key="8">
    <source>
        <dbReference type="Pfam" id="PF03941"/>
    </source>
</evidence>
<feature type="region of interest" description="Disordered" evidence="7">
    <location>
        <begin position="1264"/>
        <end position="1323"/>
    </location>
</feature>
<feature type="compositionally biased region" description="Basic and acidic residues" evidence="7">
    <location>
        <begin position="692"/>
        <end position="706"/>
    </location>
</feature>
<feature type="compositionally biased region" description="Basic and acidic residues" evidence="7">
    <location>
        <begin position="738"/>
        <end position="751"/>
    </location>
</feature>
<feature type="region of interest" description="Disordered" evidence="7">
    <location>
        <begin position="646"/>
        <end position="706"/>
    </location>
</feature>
<feature type="region of interest" description="Disordered" evidence="7">
    <location>
        <begin position="1524"/>
        <end position="1545"/>
    </location>
</feature>
<reference evidence="9" key="1">
    <citation type="submission" date="2020-10" db="EMBL/GenBank/DDBJ databases">
        <authorList>
            <person name="Han B."/>
            <person name="Lu T."/>
            <person name="Zhao Q."/>
            <person name="Huang X."/>
            <person name="Zhao Y."/>
        </authorList>
    </citation>
    <scope>NUCLEOTIDE SEQUENCE</scope>
</reference>
<gene>
    <name evidence="9" type="ORF">NCGR_LOCUS12664</name>
</gene>
<keyword evidence="5" id="KW-0206">Cytoskeleton</keyword>
<organism evidence="9 10">
    <name type="scientific">Miscanthus lutarioriparius</name>
    <dbReference type="NCBI Taxonomy" id="422564"/>
    <lineage>
        <taxon>Eukaryota</taxon>
        <taxon>Viridiplantae</taxon>
        <taxon>Streptophyta</taxon>
        <taxon>Embryophyta</taxon>
        <taxon>Tracheophyta</taxon>
        <taxon>Spermatophyta</taxon>
        <taxon>Magnoliopsida</taxon>
        <taxon>Liliopsida</taxon>
        <taxon>Poales</taxon>
        <taxon>Poaceae</taxon>
        <taxon>PACMAD clade</taxon>
        <taxon>Panicoideae</taxon>
        <taxon>Andropogonodae</taxon>
        <taxon>Andropogoneae</taxon>
        <taxon>Saccharinae</taxon>
        <taxon>Miscanthus</taxon>
    </lineage>
</organism>
<evidence type="ECO:0000256" key="4">
    <source>
        <dbReference type="ARBA" id="ARBA00022490"/>
    </source>
</evidence>
<sequence length="1593" mass="174690">MEHLFMQAFESRDRVAAQVQQHADSYSRILACNLLAAGHQPPEWLIPSATLPQELNGKPIVLTGRQITTPAINRTVFLPLAVPSTLSTKSGDPNGYDAYQGTSCTALGTTNQHEEQQQEQASLTQELTESCTAAKLFSRIQRSRSRQKHIEDRLHGGDRAAKSGSCDGMQDGMHKSNLKTVGSNRAAASSSSVPCDDVPNRAETTSGSGQGGGFCAIQGKSADFLKCDNNPEDQGVKLDGFPPLIVENKIICSDSDVGVSNNCSVRDSPGVPLPDFSKPNTADSVCHQIPETHLLVEPKILQFDVAESVCMNPSSEQTGQQQESGLKSDHLDLAFTNLSSEDPSSTSSQGPHSMGRLLLNHVRSGHLNHDSASVEQHHKYTSECGHPDLTSMPSPNKKPSPTCSAEVLNSTGEPLLHKNTEHIPETNSLGRAYPKVSQPLKIDTLKSNETNCSVVNSLLDNDTMQVVEDTDKLKSHVSPPYSGPLQLPTQLADARFGAHTSPGISPNSLLGADGCNHLSNLQKDDTNSRCSQDRSAELLPPHNFISTDACQSRHLSYRTQSNDKHSNGAAAVNASKSADSELSQEQYLLVRPSLEFNGSISDVETSLGHPPLSMQNEILQADPVSDSINCSSGKLGDDVHVSKACGGSADNRKNKSVVPKVSPISSSRTRGKQVTEKNAVASSGKNNGKLRQGKEQETPHAKDDVQVIADAKDDVQVIADSCTAENIEKMKSPCTPESCDKNNKHQEDRGHAQKKSAADGVQINGGMSSKRKRIKRQDTVLPNSQDTNPLSPNHQDGIDTHVVTAEKISVETQPSGRYFLRNSGFDHFMLLKSETKNDAVNHSMSVASDVQQNENSSPKLRDRFSLSEVALCNSSSAKALSPNFSNGIRSRNVVEEMDLQNYQAQLQNIFDVAASSPLASSSMELCSQEENTYLQGERLSVANSNVEHPWMAPQMDEILSQSVTLNPANYFSTDSTNIFPSYALDQHGKQASAPVALFHEELSYGSGVEVDRKFRSEDLTGHLLSDDITPRQKDDDSVEFNDAMPQFESFDFSLPLDSSTTEESTFGSVHDSRQFGTFNSDTSNKYKMSTVSGMCQLLATMSGKAANCLFNDDGRQHSVSIDGRITDIFGSSGLGHKGSFITSDVVVSCSSNAANKKDNGENPLTPYVEKYCVGKLSEKNRSVSEHMGSIPELLCFRIDEDSDIAEENDYREILPGSVGNQGQSGRKALQDITGLCQSIGDPASYSIGMIMDTGDTDMTVETCSSKLNHDPDLRNDGDNKKPKESCASLLKKGGKMSHSLHNRLSKRETRQSEANPGKRSKPSNIVANVASFIPLVKPKVQPACVKKDVRVKALEAAEAAKRLEEKKRNEREMRKATAKLEREKLKQEKELKQKQEEEQKKKRGADVATRKRQRDEEERREKERKKKCIEEARKQQTRPMERKHANNDKEAHPEAHDNKERQKNLAEVVKVPVKVDEMTGLGGKATISHNEMVLITDERPAIFGSHCQENIPNSIEESYIMTPYKDSDDEDDDFEHKEESRRRRKLVPSWARGKNLENILLSNYVLDVRKIFARKCSSDLSESNPPSITVHVN</sequence>
<evidence type="ECO:0000256" key="7">
    <source>
        <dbReference type="SAM" id="MobiDB-lite"/>
    </source>
</evidence>
<dbReference type="Proteomes" id="UP000604825">
    <property type="component" value="Unassembled WGS sequence"/>
</dbReference>
<proteinExistence type="inferred from homology"/>